<keyword evidence="12" id="KW-1185">Reference proteome</keyword>
<keyword evidence="3" id="KW-0964">Secreted</keyword>
<dbReference type="InterPro" id="IPR001343">
    <property type="entry name" value="Hemolysn_Ca-bd"/>
</dbReference>
<dbReference type="PRINTS" id="PR00313">
    <property type="entry name" value="CABNDNGRPT"/>
</dbReference>
<feature type="compositionally biased region" description="Basic and acidic residues" evidence="9">
    <location>
        <begin position="338"/>
        <end position="347"/>
    </location>
</feature>
<dbReference type="InterPro" id="IPR018511">
    <property type="entry name" value="Hemolysin-typ_Ca-bd_CS"/>
</dbReference>
<evidence type="ECO:0000256" key="8">
    <source>
        <dbReference type="RuleBase" id="RU004296"/>
    </source>
</evidence>
<dbReference type="Pfam" id="PF00353">
    <property type="entry name" value="HemolysinCabind"/>
    <property type="match status" value="4"/>
</dbReference>
<evidence type="ECO:0000256" key="1">
    <source>
        <dbReference type="ARBA" id="ARBA00004613"/>
    </source>
</evidence>
<protein>
    <recommendedName>
        <fullName evidence="8">Serine protease</fullName>
        <ecNumber evidence="8">3.4.21.-</ecNumber>
    </recommendedName>
</protein>
<evidence type="ECO:0000256" key="2">
    <source>
        <dbReference type="ARBA" id="ARBA00008764"/>
    </source>
</evidence>
<comment type="subcellular location">
    <subcellularLocation>
        <location evidence="1">Secreted</location>
    </subcellularLocation>
</comment>
<reference evidence="11 12" key="1">
    <citation type="submission" date="2016-10" db="EMBL/GenBank/DDBJ databases">
        <authorList>
            <person name="de Groot N.N."/>
        </authorList>
    </citation>
    <scope>NUCLEOTIDE SEQUENCE [LARGE SCALE GENOMIC DNA]</scope>
    <source>
        <strain evidence="11 12">DSM 15345</strain>
    </source>
</reference>
<dbReference type="EMBL" id="FNQM01000008">
    <property type="protein sequence ID" value="SEA63305.1"/>
    <property type="molecule type" value="Genomic_DNA"/>
</dbReference>
<comment type="similarity">
    <text evidence="2 8">Belongs to the peptidase S1B family.</text>
</comment>
<dbReference type="Gene3D" id="2.150.10.10">
    <property type="entry name" value="Serralysin-like metalloprotease, C-terminal"/>
    <property type="match status" value="2"/>
</dbReference>
<dbReference type="STRING" id="89524.SAMN05444370_1083"/>
<dbReference type="Pfam" id="PF00089">
    <property type="entry name" value="Trypsin"/>
    <property type="match status" value="1"/>
</dbReference>
<dbReference type="PANTHER" id="PTHR38340">
    <property type="entry name" value="S-LAYER PROTEIN"/>
    <property type="match status" value="1"/>
</dbReference>
<gene>
    <name evidence="11" type="ORF">SAMN05444370_1083</name>
</gene>
<evidence type="ECO:0000256" key="6">
    <source>
        <dbReference type="ARBA" id="ARBA00022801"/>
    </source>
</evidence>
<organism evidence="11 12">
    <name type="scientific">Rubrimonas cliftonensis</name>
    <dbReference type="NCBI Taxonomy" id="89524"/>
    <lineage>
        <taxon>Bacteria</taxon>
        <taxon>Pseudomonadati</taxon>
        <taxon>Pseudomonadota</taxon>
        <taxon>Alphaproteobacteria</taxon>
        <taxon>Rhodobacterales</taxon>
        <taxon>Paracoccaceae</taxon>
        <taxon>Rubrimonas</taxon>
    </lineage>
</organism>
<dbReference type="InterPro" id="IPR043504">
    <property type="entry name" value="Peptidase_S1_PA_chymotrypsin"/>
</dbReference>
<dbReference type="AlphaFoldDB" id="A0A1H4CSE1"/>
<dbReference type="Proteomes" id="UP000198703">
    <property type="component" value="Unassembled WGS sequence"/>
</dbReference>
<keyword evidence="5" id="KW-0732">Signal</keyword>
<feature type="compositionally biased region" description="Basic and acidic residues" evidence="9">
    <location>
        <begin position="282"/>
        <end position="295"/>
    </location>
</feature>
<dbReference type="SUPFAM" id="SSF50494">
    <property type="entry name" value="Trypsin-like serine proteases"/>
    <property type="match status" value="1"/>
</dbReference>
<dbReference type="PRINTS" id="PR00839">
    <property type="entry name" value="V8PROTEASE"/>
</dbReference>
<dbReference type="GO" id="GO:0005509">
    <property type="term" value="F:calcium ion binding"/>
    <property type="evidence" value="ECO:0007669"/>
    <property type="project" value="InterPro"/>
</dbReference>
<evidence type="ECO:0000256" key="5">
    <source>
        <dbReference type="ARBA" id="ARBA00022729"/>
    </source>
</evidence>
<evidence type="ECO:0000256" key="9">
    <source>
        <dbReference type="SAM" id="MobiDB-lite"/>
    </source>
</evidence>
<dbReference type="SUPFAM" id="SSF51120">
    <property type="entry name" value="beta-Roll"/>
    <property type="match status" value="1"/>
</dbReference>
<dbReference type="InterPro" id="IPR011049">
    <property type="entry name" value="Serralysin-like_metalloprot_C"/>
</dbReference>
<keyword evidence="4 8" id="KW-0645">Protease</keyword>
<dbReference type="GO" id="GO:0008236">
    <property type="term" value="F:serine-type peptidase activity"/>
    <property type="evidence" value="ECO:0007669"/>
    <property type="project" value="UniProtKB-KW"/>
</dbReference>
<dbReference type="InterPro" id="IPR001254">
    <property type="entry name" value="Trypsin_dom"/>
</dbReference>
<feature type="compositionally biased region" description="Pro residues" evidence="9">
    <location>
        <begin position="232"/>
        <end position="256"/>
    </location>
</feature>
<name>A0A1H4CSE1_9RHOB</name>
<evidence type="ECO:0000256" key="7">
    <source>
        <dbReference type="ARBA" id="ARBA00022825"/>
    </source>
</evidence>
<dbReference type="GO" id="GO:0006508">
    <property type="term" value="P:proteolysis"/>
    <property type="evidence" value="ECO:0007669"/>
    <property type="project" value="UniProtKB-KW"/>
</dbReference>
<dbReference type="RefSeq" id="WP_093254154.1">
    <property type="nucleotide sequence ID" value="NZ_FNQM01000008.1"/>
</dbReference>
<accession>A0A1H4CSE1</accession>
<feature type="domain" description="Peptidase S1" evidence="10">
    <location>
        <begin position="31"/>
        <end position="206"/>
    </location>
</feature>
<dbReference type="PANTHER" id="PTHR38340:SF1">
    <property type="entry name" value="S-LAYER PROTEIN"/>
    <property type="match status" value="1"/>
</dbReference>
<evidence type="ECO:0000313" key="11">
    <source>
        <dbReference type="EMBL" id="SEA63305.1"/>
    </source>
</evidence>
<evidence type="ECO:0000256" key="4">
    <source>
        <dbReference type="ARBA" id="ARBA00022670"/>
    </source>
</evidence>
<proteinExistence type="inferred from homology"/>
<dbReference type="InterPro" id="IPR050557">
    <property type="entry name" value="RTX_toxin/Mannuronan_C5-epim"/>
</dbReference>
<dbReference type="InterPro" id="IPR009003">
    <property type="entry name" value="Peptidase_S1_PA"/>
</dbReference>
<dbReference type="Gene3D" id="2.40.10.10">
    <property type="entry name" value="Trypsin-like serine proteases"/>
    <property type="match status" value="2"/>
</dbReference>
<dbReference type="EC" id="3.4.21.-" evidence="8"/>
<sequence>MSWTRVSDSAAPPFLAVVDIVTTFGNGVSARGSGAVIGPNDVLTAAHVVWDGIDGAAVNIAVTPGRNGAAAPVGVFQAESWRYYEVDADGDGLISTSETQRDYAVLTVNAPTPIGAATGWFGLAANAMAPNGRRSITYAGYPEGLQDPATPGRDMLQVTTDVIYDGFVLEHGFEDRSDFELAGGSGGPFWVDGASGSQIIGVLSTGATATFIDGDAFDDIAGWVAENGDGPPVAPPPVAPPPVAPTPDISVPPPAPDAVTGGPGADVFIGGAEPDDVDLGDGDDRALSRDGDDTLRGGAGDDTLKSGDGEDLLDGGAGNDVILSGDGDDTILGGDGDDTIKPGRGDDVMDGGAGDDILVAFRGDEMLIGGAGNDTLLGNLDDDTLIGGAGDDRLQGGPGRDIFVFDTAEWGHDRIVLDFLPQSDMLDFRGSGLGFADLSVTQAGGNVLIEAGDSSILVNSARFGALDAADFAGDVLLFG</sequence>
<evidence type="ECO:0000259" key="10">
    <source>
        <dbReference type="Pfam" id="PF00089"/>
    </source>
</evidence>
<evidence type="ECO:0000256" key="3">
    <source>
        <dbReference type="ARBA" id="ARBA00022525"/>
    </source>
</evidence>
<dbReference type="OrthoDB" id="9342475at2"/>
<dbReference type="InterPro" id="IPR008256">
    <property type="entry name" value="Peptidase_S1B"/>
</dbReference>
<keyword evidence="7 8" id="KW-0720">Serine protease</keyword>
<dbReference type="GO" id="GO:0005576">
    <property type="term" value="C:extracellular region"/>
    <property type="evidence" value="ECO:0007669"/>
    <property type="project" value="UniProtKB-SubCell"/>
</dbReference>
<dbReference type="PROSITE" id="PS00330">
    <property type="entry name" value="HEMOLYSIN_CALCIUM"/>
    <property type="match status" value="3"/>
</dbReference>
<keyword evidence="6 8" id="KW-0378">Hydrolase</keyword>
<feature type="region of interest" description="Disordered" evidence="9">
    <location>
        <begin position="224"/>
        <end position="348"/>
    </location>
</feature>
<evidence type="ECO:0000313" key="12">
    <source>
        <dbReference type="Proteomes" id="UP000198703"/>
    </source>
</evidence>